<evidence type="ECO:0000259" key="2">
    <source>
        <dbReference type="Pfam" id="PF12146"/>
    </source>
</evidence>
<gene>
    <name evidence="3" type="ORF">FNA67_18730</name>
</gene>
<sequence>MGASALAGLVFAIAALAAANVLHFEVSWDLGNKDGLVTWATLFLGVFLTGWLLWWAIMVRPGPRSLWRGAATGIIIAVVSYPVVFTLTELLQRDAATVGTLSERVRGIILVTGLTLMITGFAMTLIMAVVGAVIAYAVNRSRPQAEAAPWMPVVGKGAQLAGVVAAIILALLVGSFVTLSVIPTNARSLVPDGKPGNPAASYEEAMAAFEAIRKDEAGLGLHERCPSQLLTHGHKVARVVIYFHGLTSCPAQGEELAQALFAQGYNVYLPRMKGHGLADPDTLALMDLTAEDLVDLANQSVDLAQGLGDEVAVVGLSAGGTIVTWIAQYRPDVANAIAVSPFLGPYVIPPWATNAANTLALMLPDIMLWWNPTETVGEDAQTYAFPTPSVHTLAQVMRLGRVVEEGARQGPPAVKQIGMLLNSADIAVSNALAQQLIASWRSHGQEVTVKTLALSRLLPHDLINPGEPQADTKLVYATILELLGSPPAGNAD</sequence>
<feature type="transmembrane region" description="Helical" evidence="1">
    <location>
        <begin position="160"/>
        <end position="182"/>
    </location>
</feature>
<dbReference type="AlphaFoldDB" id="A0A5B9DRM9"/>
<protein>
    <submittedName>
        <fullName evidence="3">Lysophospholipase</fullName>
    </submittedName>
</protein>
<dbReference type="Pfam" id="PF12146">
    <property type="entry name" value="Hydrolase_4"/>
    <property type="match status" value="1"/>
</dbReference>
<proteinExistence type="predicted"/>
<dbReference type="InterPro" id="IPR022742">
    <property type="entry name" value="Hydrolase_4"/>
</dbReference>
<feature type="transmembrane region" description="Helical" evidence="1">
    <location>
        <begin position="108"/>
        <end position="139"/>
    </location>
</feature>
<dbReference type="KEGG" id="yti:FNA67_18730"/>
<dbReference type="Proteomes" id="UP000321062">
    <property type="component" value="Chromosome"/>
</dbReference>
<accession>A0A5B9DRM9</accession>
<evidence type="ECO:0000256" key="1">
    <source>
        <dbReference type="SAM" id="Phobius"/>
    </source>
</evidence>
<name>A0A5B9DRM9_9HYPH</name>
<keyword evidence="4" id="KW-1185">Reference proteome</keyword>
<dbReference type="InterPro" id="IPR029058">
    <property type="entry name" value="AB_hydrolase_fold"/>
</dbReference>
<evidence type="ECO:0000313" key="3">
    <source>
        <dbReference type="EMBL" id="QEE22081.1"/>
    </source>
</evidence>
<organism evidence="3 4">
    <name type="scientific">Paradevosia tibetensis</name>
    <dbReference type="NCBI Taxonomy" id="1447062"/>
    <lineage>
        <taxon>Bacteria</taxon>
        <taxon>Pseudomonadati</taxon>
        <taxon>Pseudomonadota</taxon>
        <taxon>Alphaproteobacteria</taxon>
        <taxon>Hyphomicrobiales</taxon>
        <taxon>Devosiaceae</taxon>
        <taxon>Paradevosia</taxon>
    </lineage>
</organism>
<keyword evidence="1" id="KW-0472">Membrane</keyword>
<evidence type="ECO:0000313" key="4">
    <source>
        <dbReference type="Proteomes" id="UP000321062"/>
    </source>
</evidence>
<keyword evidence="1" id="KW-1133">Transmembrane helix</keyword>
<dbReference type="EMBL" id="CP041690">
    <property type="protein sequence ID" value="QEE22081.1"/>
    <property type="molecule type" value="Genomic_DNA"/>
</dbReference>
<dbReference type="SUPFAM" id="SSF53474">
    <property type="entry name" value="alpha/beta-Hydrolases"/>
    <property type="match status" value="1"/>
</dbReference>
<dbReference type="Gene3D" id="3.40.50.1820">
    <property type="entry name" value="alpha/beta hydrolase"/>
    <property type="match status" value="1"/>
</dbReference>
<dbReference type="RefSeq" id="WP_147657555.1">
    <property type="nucleotide sequence ID" value="NZ_BMFM01000002.1"/>
</dbReference>
<feature type="transmembrane region" description="Helical" evidence="1">
    <location>
        <begin position="35"/>
        <end position="57"/>
    </location>
</feature>
<dbReference type="OrthoDB" id="5416147at2"/>
<feature type="domain" description="Serine aminopeptidase S33" evidence="2">
    <location>
        <begin position="236"/>
        <end position="368"/>
    </location>
</feature>
<feature type="transmembrane region" description="Helical" evidence="1">
    <location>
        <begin position="69"/>
        <end position="88"/>
    </location>
</feature>
<keyword evidence="1" id="KW-0812">Transmembrane</keyword>
<reference evidence="3 4" key="1">
    <citation type="journal article" date="2015" name="Int. J. Syst. Evol. Microbiol.">
        <title>Youhaiella tibetensis gen. nov., sp. nov., isolated from subsurface sediment.</title>
        <authorList>
            <person name="Wang Y.X."/>
            <person name="Huang F.Q."/>
            <person name="Nogi Y."/>
            <person name="Pang S.J."/>
            <person name="Wang P.K."/>
            <person name="Lv J."/>
        </authorList>
    </citation>
    <scope>NUCLEOTIDE SEQUENCE [LARGE SCALE GENOMIC DNA]</scope>
    <source>
        <strain evidence="4">fig4</strain>
    </source>
</reference>